<evidence type="ECO:0000313" key="2">
    <source>
        <dbReference type="Proteomes" id="UP000268007"/>
    </source>
</evidence>
<organism evidence="1 2">
    <name type="scientific">Mucilaginibacter gracilis</name>
    <dbReference type="NCBI Taxonomy" id="423350"/>
    <lineage>
        <taxon>Bacteria</taxon>
        <taxon>Pseudomonadati</taxon>
        <taxon>Bacteroidota</taxon>
        <taxon>Sphingobacteriia</taxon>
        <taxon>Sphingobacteriales</taxon>
        <taxon>Sphingobacteriaceae</taxon>
        <taxon>Mucilaginibacter</taxon>
    </lineage>
</organism>
<sequence length="249" mass="27060">MKRICLNTLLFIITVLCFTSCNPKYRFVTHGLREVDSSYVITKKGERINAASVIVKRRTLTVDGKEMSLQGLSAIKSKKMYFVINDDELYFGEIYGKINMIYKIVYGYSYNGGAAYGTGGVAGSGYGGVSGNGYQRNATRVYYLQKQGSADIDKLNKGVLLDYLSDNDEALHKARGAYAWRYASYGAAAAFATGVVLTGVNLINSKDGSSHPIGTPLAIAGAALPVYFVTSGIADHKIKKAIYIYNGIQ</sequence>
<name>A0A495IWR9_9SPHI</name>
<dbReference type="Proteomes" id="UP000268007">
    <property type="component" value="Unassembled WGS sequence"/>
</dbReference>
<dbReference type="AlphaFoldDB" id="A0A495IWR9"/>
<evidence type="ECO:0000313" key="1">
    <source>
        <dbReference type="EMBL" id="RKR81120.1"/>
    </source>
</evidence>
<protein>
    <submittedName>
        <fullName evidence="1">Uncharacterized protein</fullName>
    </submittedName>
</protein>
<dbReference type="RefSeq" id="WP_121196849.1">
    <property type="nucleotide sequence ID" value="NZ_RBKU01000001.1"/>
</dbReference>
<keyword evidence="2" id="KW-1185">Reference proteome</keyword>
<reference evidence="1 2" key="1">
    <citation type="submission" date="2018-10" db="EMBL/GenBank/DDBJ databases">
        <title>Genomic Encyclopedia of Archaeal and Bacterial Type Strains, Phase II (KMG-II): from individual species to whole genera.</title>
        <authorList>
            <person name="Goeker M."/>
        </authorList>
    </citation>
    <scope>NUCLEOTIDE SEQUENCE [LARGE SCALE GENOMIC DNA]</scope>
    <source>
        <strain evidence="1 2">DSM 18602</strain>
    </source>
</reference>
<comment type="caution">
    <text evidence="1">The sequence shown here is derived from an EMBL/GenBank/DDBJ whole genome shotgun (WGS) entry which is preliminary data.</text>
</comment>
<accession>A0A495IWR9</accession>
<gene>
    <name evidence="1" type="ORF">BDD43_1264</name>
</gene>
<proteinExistence type="predicted"/>
<dbReference type="OrthoDB" id="9928566at2"/>
<dbReference type="EMBL" id="RBKU01000001">
    <property type="protein sequence ID" value="RKR81120.1"/>
    <property type="molecule type" value="Genomic_DNA"/>
</dbReference>